<dbReference type="Proteomes" id="UP000214973">
    <property type="component" value="Chromosome 1"/>
</dbReference>
<feature type="transmembrane region" description="Helical" evidence="9">
    <location>
        <begin position="323"/>
        <end position="340"/>
    </location>
</feature>
<evidence type="ECO:0000256" key="9">
    <source>
        <dbReference type="RuleBase" id="RU362122"/>
    </source>
</evidence>
<dbReference type="PANTHER" id="PTHR30588">
    <property type="entry name" value="BRANCHED-CHAIN AMINO ACID TRANSPORT SYSTEM 2 CARRIER PROTEIN"/>
    <property type="match status" value="1"/>
</dbReference>
<keyword evidence="11" id="KW-1185">Reference proteome</keyword>
<name>A0A239ZTJ3_9FIRM</name>
<comment type="subcellular location">
    <subcellularLocation>
        <location evidence="1 9">Cell membrane</location>
        <topology evidence="1 9">Multi-pass membrane protein</topology>
    </subcellularLocation>
</comment>
<feature type="transmembrane region" description="Helical" evidence="9">
    <location>
        <begin position="154"/>
        <end position="172"/>
    </location>
</feature>
<feature type="transmembrane region" description="Helical" evidence="9">
    <location>
        <begin position="287"/>
        <end position="311"/>
    </location>
</feature>
<dbReference type="EMBL" id="LT906470">
    <property type="protein sequence ID" value="SNV74190.1"/>
    <property type="molecule type" value="Genomic_DNA"/>
</dbReference>
<protein>
    <recommendedName>
        <fullName evidence="9">Branched-chain amino acid transport system carrier protein</fullName>
    </recommendedName>
</protein>
<organism evidence="10 11">
    <name type="scientific">Veillonella rodentium</name>
    <dbReference type="NCBI Taxonomy" id="248315"/>
    <lineage>
        <taxon>Bacteria</taxon>
        <taxon>Bacillati</taxon>
        <taxon>Bacillota</taxon>
        <taxon>Negativicutes</taxon>
        <taxon>Veillonellales</taxon>
        <taxon>Veillonellaceae</taxon>
        <taxon>Veillonella</taxon>
    </lineage>
</organism>
<dbReference type="KEGG" id="vrm:44547418_01692"/>
<feature type="transmembrane region" description="Helical" evidence="9">
    <location>
        <begin position="412"/>
        <end position="434"/>
    </location>
</feature>
<feature type="transmembrane region" description="Helical" evidence="9">
    <location>
        <begin position="378"/>
        <end position="400"/>
    </location>
</feature>
<sequence length="445" mass="47380">MDGTGNLSTRAYWAIGMMLFALFFGAGNLIFPAALGQHAGDNVGWALLGFVLTGVGLPLLGVVAMGYSGCKDVEELAGRVHPIYGLLYTVALYLSIGPMFAIPRTGTVAYEIAIKPFTEGLNMNMEPIFLAIFFGLSLWLSISPQKLVNRIGNILTPALLLVILLLIVKSFITPLGGYSVPQPAYGDAPTAVLQGFLDGYNTMDALASVVFAILVIDFVRLSGATSRDVITKTVMEVGAIAVALLGVVYIFIANIGATSVERFGLFDTGAPVLSVSSQYLFGDFGEIVLAIIVLLACLSTSIGLITSCGTYFHKLTPKISYKLYVVIFSAAAFAFSMFGLKTIISAAIPVLMLLYPLTIVIIFLALGHNVFGGRRCIYAWTMAFTMISALMSGLETAGIAPGFLENLFTQYIPFQSVGMGWVSFAVLGFIVGLIHKGLVSDSVKA</sequence>
<feature type="transmembrane region" description="Helical" evidence="9">
    <location>
        <begin position="43"/>
        <end position="70"/>
    </location>
</feature>
<dbReference type="GO" id="GO:0005886">
    <property type="term" value="C:plasma membrane"/>
    <property type="evidence" value="ECO:0007669"/>
    <property type="project" value="UniProtKB-SubCell"/>
</dbReference>
<dbReference type="GO" id="GO:0005304">
    <property type="term" value="F:L-valine transmembrane transporter activity"/>
    <property type="evidence" value="ECO:0007669"/>
    <property type="project" value="TreeGrafter"/>
</dbReference>
<feature type="transmembrane region" description="Helical" evidence="9">
    <location>
        <begin position="82"/>
        <end position="103"/>
    </location>
</feature>
<feature type="transmembrane region" description="Helical" evidence="9">
    <location>
        <begin position="346"/>
        <end position="366"/>
    </location>
</feature>
<gene>
    <name evidence="10" type="primary">brnQ</name>
    <name evidence="10" type="ORF">SAMEA44547418_01692</name>
</gene>
<evidence type="ECO:0000256" key="8">
    <source>
        <dbReference type="ARBA" id="ARBA00023136"/>
    </source>
</evidence>
<feature type="transmembrane region" description="Helical" evidence="9">
    <location>
        <begin position="205"/>
        <end position="222"/>
    </location>
</feature>
<evidence type="ECO:0000313" key="11">
    <source>
        <dbReference type="Proteomes" id="UP000214973"/>
    </source>
</evidence>
<evidence type="ECO:0000256" key="7">
    <source>
        <dbReference type="ARBA" id="ARBA00022989"/>
    </source>
</evidence>
<dbReference type="RefSeq" id="WP_095066494.1">
    <property type="nucleotide sequence ID" value="NZ_LT906470.1"/>
</dbReference>
<dbReference type="PANTHER" id="PTHR30588:SF0">
    <property type="entry name" value="BRANCHED-CHAIN AMINO ACID PERMEASE BRNQ"/>
    <property type="match status" value="1"/>
</dbReference>
<evidence type="ECO:0000256" key="6">
    <source>
        <dbReference type="ARBA" id="ARBA00022970"/>
    </source>
</evidence>
<proteinExistence type="inferred from homology"/>
<dbReference type="AlphaFoldDB" id="A0A239ZTJ3"/>
<evidence type="ECO:0000256" key="3">
    <source>
        <dbReference type="ARBA" id="ARBA00022448"/>
    </source>
</evidence>
<evidence type="ECO:0000256" key="5">
    <source>
        <dbReference type="ARBA" id="ARBA00022692"/>
    </source>
</evidence>
<dbReference type="InterPro" id="IPR004685">
    <property type="entry name" value="Brnchd-chn_aa_trnsp_Livcs"/>
</dbReference>
<dbReference type="GO" id="GO:0015190">
    <property type="term" value="F:L-leucine transmembrane transporter activity"/>
    <property type="evidence" value="ECO:0007669"/>
    <property type="project" value="TreeGrafter"/>
</dbReference>
<comment type="similarity">
    <text evidence="2 9">Belongs to the branched chain amino acid transporter family.</text>
</comment>
<evidence type="ECO:0000256" key="2">
    <source>
        <dbReference type="ARBA" id="ARBA00008540"/>
    </source>
</evidence>
<keyword evidence="8 9" id="KW-0472">Membrane</keyword>
<dbReference type="GO" id="GO:0015818">
    <property type="term" value="P:isoleucine transport"/>
    <property type="evidence" value="ECO:0007669"/>
    <property type="project" value="TreeGrafter"/>
</dbReference>
<comment type="function">
    <text evidence="9">Component of the transport system for branched-chain amino acids.</text>
</comment>
<accession>A0A239ZTJ3</accession>
<feature type="transmembrane region" description="Helical" evidence="9">
    <location>
        <begin position="12"/>
        <end position="31"/>
    </location>
</feature>
<dbReference type="NCBIfam" id="TIGR00796">
    <property type="entry name" value="livcs"/>
    <property type="match status" value="1"/>
</dbReference>
<keyword evidence="3 9" id="KW-0813">Transport</keyword>
<keyword evidence="5 9" id="KW-0812">Transmembrane</keyword>
<evidence type="ECO:0000256" key="1">
    <source>
        <dbReference type="ARBA" id="ARBA00004651"/>
    </source>
</evidence>
<evidence type="ECO:0000256" key="4">
    <source>
        <dbReference type="ARBA" id="ARBA00022475"/>
    </source>
</evidence>
<feature type="transmembrane region" description="Helical" evidence="9">
    <location>
        <begin position="123"/>
        <end position="142"/>
    </location>
</feature>
<evidence type="ECO:0000313" key="10">
    <source>
        <dbReference type="EMBL" id="SNV74190.1"/>
    </source>
</evidence>
<keyword evidence="6 9" id="KW-0029">Amino-acid transport</keyword>
<keyword evidence="4" id="KW-1003">Cell membrane</keyword>
<reference evidence="10 11" key="1">
    <citation type="submission" date="2017-06" db="EMBL/GenBank/DDBJ databases">
        <authorList>
            <consortium name="Pathogen Informatics"/>
        </authorList>
    </citation>
    <scope>NUCLEOTIDE SEQUENCE [LARGE SCALE GENOMIC DNA]</scope>
    <source>
        <strain evidence="10 11">NCTC12018</strain>
    </source>
</reference>
<feature type="transmembrane region" description="Helical" evidence="9">
    <location>
        <begin position="234"/>
        <end position="257"/>
    </location>
</feature>
<keyword evidence="7 9" id="KW-1133">Transmembrane helix</keyword>
<dbReference type="Pfam" id="PF05525">
    <property type="entry name" value="Branch_AA_trans"/>
    <property type="match status" value="1"/>
</dbReference>
<dbReference type="GO" id="GO:0015188">
    <property type="term" value="F:L-isoleucine transmembrane transporter activity"/>
    <property type="evidence" value="ECO:0007669"/>
    <property type="project" value="TreeGrafter"/>
</dbReference>
<dbReference type="GO" id="GO:0015820">
    <property type="term" value="P:L-leucine transport"/>
    <property type="evidence" value="ECO:0007669"/>
    <property type="project" value="TreeGrafter"/>
</dbReference>